<dbReference type="GO" id="GO:0046872">
    <property type="term" value="F:metal ion binding"/>
    <property type="evidence" value="ECO:0007669"/>
    <property type="project" value="UniProtKB-KW"/>
</dbReference>
<evidence type="ECO:0000313" key="8">
    <source>
        <dbReference type="Proteomes" id="UP000184300"/>
    </source>
</evidence>
<sequence>MSSTIEKPQLRRLPKDSNSPDIMSVIRADGGVIIRNFLSQDQPQRFNIEIDHEIAQLNAGSTHTDEFISKFHGINTKRLTNLVTLSQTFREELMDSDLVHAIAEKVFLEESKSYWMTTAQVIEIGPGNAAKPLHRDLENDYPFIAMGPAGPEVSLNFLIVLSDFSEENGATRVIPGSKHWLDFNDRGTPEMTIPAEMSAGDVLLISGKVVHGGGPNQTPNTSRRGVAFTLQPGYLTPEEAYPFLIKMDLVKKLSPRAQKMIGFRSQCPKGRPRLVAD</sequence>
<organism evidence="7 8">
    <name type="scientific">Aspergillus glaucus CBS 516.65</name>
    <dbReference type="NCBI Taxonomy" id="1160497"/>
    <lineage>
        <taxon>Eukaryota</taxon>
        <taxon>Fungi</taxon>
        <taxon>Dikarya</taxon>
        <taxon>Ascomycota</taxon>
        <taxon>Pezizomycotina</taxon>
        <taxon>Eurotiomycetes</taxon>
        <taxon>Eurotiomycetidae</taxon>
        <taxon>Eurotiales</taxon>
        <taxon>Aspergillaceae</taxon>
        <taxon>Aspergillus</taxon>
        <taxon>Aspergillus subgen. Aspergillus</taxon>
    </lineage>
</organism>
<keyword evidence="6" id="KW-0408">Iron</keyword>
<dbReference type="OrthoDB" id="445007at2759"/>
<keyword evidence="5" id="KW-0560">Oxidoreductase</keyword>
<evidence type="ECO:0000256" key="2">
    <source>
        <dbReference type="ARBA" id="ARBA00005830"/>
    </source>
</evidence>
<name>A0A1L9V478_ASPGL</name>
<evidence type="ECO:0000256" key="6">
    <source>
        <dbReference type="ARBA" id="ARBA00023004"/>
    </source>
</evidence>
<evidence type="ECO:0000256" key="3">
    <source>
        <dbReference type="ARBA" id="ARBA00022723"/>
    </source>
</evidence>
<dbReference type="GO" id="GO:0051213">
    <property type="term" value="F:dioxygenase activity"/>
    <property type="evidence" value="ECO:0007669"/>
    <property type="project" value="UniProtKB-KW"/>
</dbReference>
<proteinExistence type="inferred from homology"/>
<dbReference type="PANTHER" id="PTHR20883:SF19">
    <property type="entry name" value="MULTIFUNCTIONAL DIOXYGENASE AUSE"/>
    <property type="match status" value="1"/>
</dbReference>
<evidence type="ECO:0000256" key="5">
    <source>
        <dbReference type="ARBA" id="ARBA00023002"/>
    </source>
</evidence>
<dbReference type="AlphaFoldDB" id="A0A1L9V478"/>
<dbReference type="GeneID" id="34460213"/>
<evidence type="ECO:0000256" key="4">
    <source>
        <dbReference type="ARBA" id="ARBA00022964"/>
    </source>
</evidence>
<dbReference type="Proteomes" id="UP000184300">
    <property type="component" value="Unassembled WGS sequence"/>
</dbReference>
<gene>
    <name evidence="7" type="ORF">ASPGLDRAFT_30466</name>
</gene>
<evidence type="ECO:0008006" key="9">
    <source>
        <dbReference type="Google" id="ProtNLM"/>
    </source>
</evidence>
<reference evidence="8" key="1">
    <citation type="journal article" date="2017" name="Genome Biol.">
        <title>Comparative genomics reveals high biological diversity and specific adaptations in the industrially and medically important fungal genus Aspergillus.</title>
        <authorList>
            <person name="de Vries R.P."/>
            <person name="Riley R."/>
            <person name="Wiebenga A."/>
            <person name="Aguilar-Osorio G."/>
            <person name="Amillis S."/>
            <person name="Uchima C.A."/>
            <person name="Anderluh G."/>
            <person name="Asadollahi M."/>
            <person name="Askin M."/>
            <person name="Barry K."/>
            <person name="Battaglia E."/>
            <person name="Bayram O."/>
            <person name="Benocci T."/>
            <person name="Braus-Stromeyer S.A."/>
            <person name="Caldana C."/>
            <person name="Canovas D."/>
            <person name="Cerqueira G.C."/>
            <person name="Chen F."/>
            <person name="Chen W."/>
            <person name="Choi C."/>
            <person name="Clum A."/>
            <person name="Dos Santos R.A."/>
            <person name="Damasio A.R."/>
            <person name="Diallinas G."/>
            <person name="Emri T."/>
            <person name="Fekete E."/>
            <person name="Flipphi M."/>
            <person name="Freyberg S."/>
            <person name="Gallo A."/>
            <person name="Gournas C."/>
            <person name="Habgood R."/>
            <person name="Hainaut M."/>
            <person name="Harispe M.L."/>
            <person name="Henrissat B."/>
            <person name="Hilden K.S."/>
            <person name="Hope R."/>
            <person name="Hossain A."/>
            <person name="Karabika E."/>
            <person name="Karaffa L."/>
            <person name="Karanyi Z."/>
            <person name="Krasevec N."/>
            <person name="Kuo A."/>
            <person name="Kusch H."/>
            <person name="LaButti K."/>
            <person name="Lagendijk E.L."/>
            <person name="Lapidus A."/>
            <person name="Levasseur A."/>
            <person name="Lindquist E."/>
            <person name="Lipzen A."/>
            <person name="Logrieco A.F."/>
            <person name="MacCabe A."/>
            <person name="Maekelae M.R."/>
            <person name="Malavazi I."/>
            <person name="Melin P."/>
            <person name="Meyer V."/>
            <person name="Mielnichuk N."/>
            <person name="Miskei M."/>
            <person name="Molnar A.P."/>
            <person name="Mule G."/>
            <person name="Ngan C.Y."/>
            <person name="Orejas M."/>
            <person name="Orosz E."/>
            <person name="Ouedraogo J.P."/>
            <person name="Overkamp K.M."/>
            <person name="Park H.-S."/>
            <person name="Perrone G."/>
            <person name="Piumi F."/>
            <person name="Punt P.J."/>
            <person name="Ram A.F."/>
            <person name="Ramon A."/>
            <person name="Rauscher S."/>
            <person name="Record E."/>
            <person name="Riano-Pachon D.M."/>
            <person name="Robert V."/>
            <person name="Roehrig J."/>
            <person name="Ruller R."/>
            <person name="Salamov A."/>
            <person name="Salih N.S."/>
            <person name="Samson R.A."/>
            <person name="Sandor E."/>
            <person name="Sanguinetti M."/>
            <person name="Schuetze T."/>
            <person name="Sepcic K."/>
            <person name="Shelest E."/>
            <person name="Sherlock G."/>
            <person name="Sophianopoulou V."/>
            <person name="Squina F.M."/>
            <person name="Sun H."/>
            <person name="Susca A."/>
            <person name="Todd R.B."/>
            <person name="Tsang A."/>
            <person name="Unkles S.E."/>
            <person name="van de Wiele N."/>
            <person name="van Rossen-Uffink D."/>
            <person name="Oliveira J.V."/>
            <person name="Vesth T.C."/>
            <person name="Visser J."/>
            <person name="Yu J.-H."/>
            <person name="Zhou M."/>
            <person name="Andersen M.R."/>
            <person name="Archer D.B."/>
            <person name="Baker S.E."/>
            <person name="Benoit I."/>
            <person name="Brakhage A.A."/>
            <person name="Braus G.H."/>
            <person name="Fischer R."/>
            <person name="Frisvad J.C."/>
            <person name="Goldman G.H."/>
            <person name="Houbraken J."/>
            <person name="Oakley B."/>
            <person name="Pocsi I."/>
            <person name="Scazzocchio C."/>
            <person name="Seiboth B."/>
            <person name="vanKuyk P.A."/>
            <person name="Wortman J."/>
            <person name="Dyer P.S."/>
            <person name="Grigoriev I.V."/>
        </authorList>
    </citation>
    <scope>NUCLEOTIDE SEQUENCE [LARGE SCALE GENOMIC DNA]</scope>
    <source>
        <strain evidence="8">CBS 516.65</strain>
    </source>
</reference>
<accession>A0A1L9V478</accession>
<comment type="cofactor">
    <cofactor evidence="1">
        <name>Fe cation</name>
        <dbReference type="ChEBI" id="CHEBI:24875"/>
    </cofactor>
</comment>
<dbReference type="InterPro" id="IPR008775">
    <property type="entry name" value="Phytyl_CoA_dOase-like"/>
</dbReference>
<dbReference type="Gene3D" id="2.60.120.620">
    <property type="entry name" value="q2cbj1_9rhob like domain"/>
    <property type="match status" value="1"/>
</dbReference>
<dbReference type="STRING" id="1160497.A0A1L9V478"/>
<comment type="similarity">
    <text evidence="2">Belongs to the PhyH family.</text>
</comment>
<dbReference type="SUPFAM" id="SSF51197">
    <property type="entry name" value="Clavaminate synthase-like"/>
    <property type="match status" value="1"/>
</dbReference>
<protein>
    <recommendedName>
        <fullName evidence="9">Fe2OG dioxygenase domain-containing protein</fullName>
    </recommendedName>
</protein>
<evidence type="ECO:0000256" key="1">
    <source>
        <dbReference type="ARBA" id="ARBA00001962"/>
    </source>
</evidence>
<keyword evidence="8" id="KW-1185">Reference proteome</keyword>
<keyword evidence="3" id="KW-0479">Metal-binding</keyword>
<dbReference type="RefSeq" id="XP_022395418.1">
    <property type="nucleotide sequence ID" value="XM_022543952.1"/>
</dbReference>
<dbReference type="Pfam" id="PF05721">
    <property type="entry name" value="PhyH"/>
    <property type="match status" value="1"/>
</dbReference>
<dbReference type="VEuPathDB" id="FungiDB:ASPGLDRAFT_30466"/>
<dbReference type="PANTHER" id="PTHR20883">
    <property type="entry name" value="PHYTANOYL-COA DIOXYGENASE DOMAIN CONTAINING 1"/>
    <property type="match status" value="1"/>
</dbReference>
<keyword evidence="4" id="KW-0223">Dioxygenase</keyword>
<evidence type="ECO:0000313" key="7">
    <source>
        <dbReference type="EMBL" id="OJJ78720.1"/>
    </source>
</evidence>
<dbReference type="EMBL" id="KV878929">
    <property type="protein sequence ID" value="OJJ78720.1"/>
    <property type="molecule type" value="Genomic_DNA"/>
</dbReference>